<dbReference type="OrthoDB" id="229248at2157"/>
<dbReference type="AlphaFoldDB" id="M0BQP1"/>
<dbReference type="eggNOG" id="arCOG08931">
    <property type="taxonomic scope" value="Archaea"/>
</dbReference>
<keyword evidence="3" id="KW-1185">Reference proteome</keyword>
<dbReference type="Proteomes" id="UP000011657">
    <property type="component" value="Unassembled WGS sequence"/>
</dbReference>
<dbReference type="RefSeq" id="WP_008896727.1">
    <property type="nucleotide sequence ID" value="NZ_AOIS01000067.1"/>
</dbReference>
<gene>
    <name evidence="2" type="ORF">C477_22380</name>
</gene>
<evidence type="ECO:0000313" key="3">
    <source>
        <dbReference type="Proteomes" id="UP000011657"/>
    </source>
</evidence>
<dbReference type="EMBL" id="AOIS01000067">
    <property type="protein sequence ID" value="ELZ13250.1"/>
    <property type="molecule type" value="Genomic_DNA"/>
</dbReference>
<dbReference type="STRING" id="1227488.C477_22380"/>
<reference evidence="2 3" key="1">
    <citation type="journal article" date="2014" name="PLoS Genet.">
        <title>Phylogenetically driven sequencing of extremely halophilic archaea reveals strategies for static and dynamic osmo-response.</title>
        <authorList>
            <person name="Becker E.A."/>
            <person name="Seitzer P.M."/>
            <person name="Tritt A."/>
            <person name="Larsen D."/>
            <person name="Krusor M."/>
            <person name="Yao A.I."/>
            <person name="Wu D."/>
            <person name="Madern D."/>
            <person name="Eisen J.A."/>
            <person name="Darling A.E."/>
            <person name="Facciotti M.T."/>
        </authorList>
    </citation>
    <scope>NUCLEOTIDE SEQUENCE [LARGE SCALE GENOMIC DNA]</scope>
    <source>
        <strain evidence="2 3">JCM 13891</strain>
    </source>
</reference>
<organism evidence="2 3">
    <name type="scientific">Haloterrigena salina JCM 13891</name>
    <dbReference type="NCBI Taxonomy" id="1227488"/>
    <lineage>
        <taxon>Archaea</taxon>
        <taxon>Methanobacteriati</taxon>
        <taxon>Methanobacteriota</taxon>
        <taxon>Stenosarchaea group</taxon>
        <taxon>Halobacteria</taxon>
        <taxon>Halobacteriales</taxon>
        <taxon>Natrialbaceae</taxon>
        <taxon>Haloterrigena</taxon>
    </lineage>
</organism>
<comment type="caution">
    <text evidence="2">The sequence shown here is derived from an EMBL/GenBank/DDBJ whole genome shotgun (WGS) entry which is preliminary data.</text>
</comment>
<feature type="region of interest" description="Disordered" evidence="1">
    <location>
        <begin position="53"/>
        <end position="72"/>
    </location>
</feature>
<protein>
    <recommendedName>
        <fullName evidence="4">PRC-barrel domain-containing protein</fullName>
    </recommendedName>
</protein>
<sequence>MAVISTEDEGKFLMDVRGEQIGIVTEIDPVEQVAYVDPDPSLTEAWVQSLGRGDANEDDLEVPAESIETITDSEVRVDADLSSEA</sequence>
<dbReference type="PATRIC" id="fig|1227488.3.peg.4505"/>
<accession>M0BQP1</accession>
<proteinExistence type="predicted"/>
<evidence type="ECO:0008006" key="4">
    <source>
        <dbReference type="Google" id="ProtNLM"/>
    </source>
</evidence>
<name>M0BQP1_9EURY</name>
<evidence type="ECO:0000256" key="1">
    <source>
        <dbReference type="SAM" id="MobiDB-lite"/>
    </source>
</evidence>
<evidence type="ECO:0000313" key="2">
    <source>
        <dbReference type="EMBL" id="ELZ13250.1"/>
    </source>
</evidence>